<dbReference type="InterPro" id="IPR016024">
    <property type="entry name" value="ARM-type_fold"/>
</dbReference>
<proteinExistence type="predicted"/>
<evidence type="ECO:0000313" key="1">
    <source>
        <dbReference type="EMBL" id="MCQ6288402.1"/>
    </source>
</evidence>
<dbReference type="EMBL" id="JANHEB010000069">
    <property type="protein sequence ID" value="MCQ6288402.1"/>
    <property type="molecule type" value="Genomic_DNA"/>
</dbReference>
<dbReference type="SUPFAM" id="SSF48371">
    <property type="entry name" value="ARM repeat"/>
    <property type="match status" value="1"/>
</dbReference>
<name>A0AAW5L5K2_BACCE</name>
<gene>
    <name evidence="1" type="ORF">NPM19_27745</name>
</gene>
<evidence type="ECO:0000313" key="2">
    <source>
        <dbReference type="Proteomes" id="UP001204643"/>
    </source>
</evidence>
<comment type="caution">
    <text evidence="1">The sequence shown here is derived from an EMBL/GenBank/DDBJ whole genome shotgun (WGS) entry which is preliminary data.</text>
</comment>
<dbReference type="RefSeq" id="WP_256425222.1">
    <property type="nucleotide sequence ID" value="NZ_JANHDX010000134.1"/>
</dbReference>
<organism evidence="1 2">
    <name type="scientific">Bacillus cereus</name>
    <dbReference type="NCBI Taxonomy" id="1396"/>
    <lineage>
        <taxon>Bacteria</taxon>
        <taxon>Bacillati</taxon>
        <taxon>Bacillota</taxon>
        <taxon>Bacilli</taxon>
        <taxon>Bacillales</taxon>
        <taxon>Bacillaceae</taxon>
        <taxon>Bacillus</taxon>
        <taxon>Bacillus cereus group</taxon>
    </lineage>
</organism>
<sequence>MVTVLKDVYNKEFILHLGNNIHQLYEDFNVDSFQDSIFVTDWTNKGLKERMRHITTCLYTFLPSDYQKSITILQTIAPKFSNQPLAAIIFSDFVAVYGLEHWQISLSALECLTQYSTSEYAVRPFIQRAPDQMVQQMLQWSMHPNHHVRRLSSEGIRPRLPWAIALQRFKFDPYPIIPILDNLKEDTSLYVRKSVANNLNDISKDHPTLVLDLTEKWIGNHIYTDWILKHACRSLLKKGDTRALSLFGFSGTSNVQVTNLKLDKNTIFIGGKLFFSLQITGALDPSLLRIEYAIHFMKARGERSQKIFKVAESILYPEKNLSYHKSHSFKDLTTRKHYEGTHTLSILINGEVKASTEFYLKMN</sequence>
<protein>
    <recommendedName>
        <fullName evidence="3">DNA alkylation repair protein</fullName>
    </recommendedName>
</protein>
<accession>A0AAW5L5K2</accession>
<dbReference type="AlphaFoldDB" id="A0AAW5L5K2"/>
<evidence type="ECO:0008006" key="3">
    <source>
        <dbReference type="Google" id="ProtNLM"/>
    </source>
</evidence>
<dbReference type="Proteomes" id="UP001204643">
    <property type="component" value="Unassembled WGS sequence"/>
</dbReference>
<reference evidence="1" key="1">
    <citation type="submission" date="2022-07" db="EMBL/GenBank/DDBJ databases">
        <title>Identification and characterization of Bacillus thuringiensis and other Bacillus cereus group isolates from spinach by whole genome sequencing.</title>
        <authorList>
            <person name="Zao X."/>
            <person name="Zervas A."/>
            <person name="Hendriks M."/>
            <person name="Rajkovic A."/>
            <person name="Van Overbeek L."/>
            <person name="Hendriksen N.B."/>
            <person name="Uyttendaele M."/>
        </authorList>
    </citation>
    <scope>NUCLEOTIDE SEQUENCE</scope>
    <source>
        <strain evidence="1">781001F-1</strain>
    </source>
</reference>
<dbReference type="Gene3D" id="1.25.40.290">
    <property type="entry name" value="ARM repeat domains"/>
    <property type="match status" value="1"/>
</dbReference>